<dbReference type="AlphaFoldDB" id="H5TRB4"/>
<dbReference type="InterPro" id="IPR005302">
    <property type="entry name" value="MoCF_Sase_C"/>
</dbReference>
<dbReference type="PANTHER" id="PTHR30212">
    <property type="entry name" value="PROTEIN YIIM"/>
    <property type="match status" value="1"/>
</dbReference>
<evidence type="ECO:0000259" key="1">
    <source>
        <dbReference type="PROSITE" id="PS51340"/>
    </source>
</evidence>
<dbReference type="PROSITE" id="PS51340">
    <property type="entry name" value="MOSC"/>
    <property type="match status" value="1"/>
</dbReference>
<dbReference type="InterPro" id="IPR052353">
    <property type="entry name" value="Benzoxazolinone_Detox_Enz"/>
</dbReference>
<dbReference type="Proteomes" id="UP000005038">
    <property type="component" value="Unassembled WGS sequence"/>
</dbReference>
<sequence>MSEQSPSLLGHVIAVCVADHDVDLPSIGASAIDKRPQQGRVMVGAEGLVTDHVCDTKHHGGVDQAVYAYDHAEAHHWAATLGRELPYGWFGENLRVTGLPVTDALVGEQWAVGDDGLLLETTIPRTPCRTFAVWADETKWIKRFHDRGDVGTYLRVLRPGTVGAGDDIRVVHRPDHRVRVRHLITGTDADSLRELLAIDDLAPKVRREATKKLARA</sequence>
<dbReference type="OrthoDB" id="9786134at2"/>
<dbReference type="RefSeq" id="WP_007240206.1">
    <property type="nucleotide sequence ID" value="NZ_BAFB01000192.1"/>
</dbReference>
<protein>
    <recommendedName>
        <fullName evidence="1">MOSC domain-containing protein</fullName>
    </recommendedName>
</protein>
<dbReference type="Gene3D" id="2.40.33.20">
    <property type="entry name" value="PK beta-barrel domain-like"/>
    <property type="match status" value="1"/>
</dbReference>
<dbReference type="GO" id="GO:0003824">
    <property type="term" value="F:catalytic activity"/>
    <property type="evidence" value="ECO:0007669"/>
    <property type="project" value="InterPro"/>
</dbReference>
<dbReference type="GO" id="GO:0030151">
    <property type="term" value="F:molybdenum ion binding"/>
    <property type="evidence" value="ECO:0007669"/>
    <property type="project" value="InterPro"/>
</dbReference>
<accession>H5TRB4</accession>
<dbReference type="STRING" id="1108044.GOOTI_192_00100"/>
<feature type="domain" description="MOSC" evidence="1">
    <location>
        <begin position="35"/>
        <end position="171"/>
    </location>
</feature>
<evidence type="ECO:0000313" key="3">
    <source>
        <dbReference type="Proteomes" id="UP000005038"/>
    </source>
</evidence>
<reference evidence="2" key="1">
    <citation type="submission" date="2012-02" db="EMBL/GenBank/DDBJ databases">
        <title>Whole genome shotgun sequence of Gordonia otitidis NBRC 100426.</title>
        <authorList>
            <person name="Yoshida I."/>
            <person name="Hosoyama A."/>
            <person name="Tsuchikane K."/>
            <person name="Katsumata H."/>
            <person name="Yamazaki S."/>
            <person name="Fujita N."/>
        </authorList>
    </citation>
    <scope>NUCLEOTIDE SEQUENCE [LARGE SCALE GENOMIC DNA]</scope>
    <source>
        <strain evidence="2">NBRC 100426</strain>
    </source>
</reference>
<name>H5TRB4_GORO1</name>
<comment type="caution">
    <text evidence="2">The sequence shown here is derived from an EMBL/GenBank/DDBJ whole genome shotgun (WGS) entry which is preliminary data.</text>
</comment>
<proteinExistence type="predicted"/>
<dbReference type="SUPFAM" id="SSF50800">
    <property type="entry name" value="PK beta-barrel domain-like"/>
    <property type="match status" value="1"/>
</dbReference>
<dbReference type="InterPro" id="IPR011037">
    <property type="entry name" value="Pyrv_Knase-like_insert_dom_sf"/>
</dbReference>
<keyword evidence="3" id="KW-1185">Reference proteome</keyword>
<organism evidence="2 3">
    <name type="scientific">Gordonia otitidis (strain DSM 44809 / CCUG 52243 / JCM 12355 / NBRC 100426 / IFM 10032)</name>
    <dbReference type="NCBI Taxonomy" id="1108044"/>
    <lineage>
        <taxon>Bacteria</taxon>
        <taxon>Bacillati</taxon>
        <taxon>Actinomycetota</taxon>
        <taxon>Actinomycetes</taxon>
        <taxon>Mycobacteriales</taxon>
        <taxon>Gordoniaceae</taxon>
        <taxon>Gordonia</taxon>
    </lineage>
</organism>
<dbReference type="GO" id="GO:0030170">
    <property type="term" value="F:pyridoxal phosphate binding"/>
    <property type="evidence" value="ECO:0007669"/>
    <property type="project" value="InterPro"/>
</dbReference>
<dbReference type="EMBL" id="BAFB01000192">
    <property type="protein sequence ID" value="GAB36022.1"/>
    <property type="molecule type" value="Genomic_DNA"/>
</dbReference>
<dbReference type="Pfam" id="PF03473">
    <property type="entry name" value="MOSC"/>
    <property type="match status" value="1"/>
</dbReference>
<dbReference type="PANTHER" id="PTHR30212:SF2">
    <property type="entry name" value="PROTEIN YIIM"/>
    <property type="match status" value="1"/>
</dbReference>
<gene>
    <name evidence="2" type="ORF">GOOTI_192_00100</name>
</gene>
<evidence type="ECO:0000313" key="2">
    <source>
        <dbReference type="EMBL" id="GAB36022.1"/>
    </source>
</evidence>